<dbReference type="GO" id="GO:0000287">
    <property type="term" value="F:magnesium ion binding"/>
    <property type="evidence" value="ECO:0007669"/>
    <property type="project" value="TreeGrafter"/>
</dbReference>
<protein>
    <submittedName>
        <fullName evidence="1">Cof-type HAD-IIB family hydrolase</fullName>
    </submittedName>
</protein>
<dbReference type="PANTHER" id="PTHR10000">
    <property type="entry name" value="PHOSPHOSERINE PHOSPHATASE"/>
    <property type="match status" value="1"/>
</dbReference>
<dbReference type="NCBIfam" id="TIGR01484">
    <property type="entry name" value="HAD-SF-IIB"/>
    <property type="match status" value="1"/>
</dbReference>
<dbReference type="Pfam" id="PF08282">
    <property type="entry name" value="Hydrolase_3"/>
    <property type="match status" value="1"/>
</dbReference>
<name>A0A5B8M8P8_9MICO</name>
<dbReference type="GO" id="GO:0016791">
    <property type="term" value="F:phosphatase activity"/>
    <property type="evidence" value="ECO:0007669"/>
    <property type="project" value="UniProtKB-ARBA"/>
</dbReference>
<dbReference type="SUPFAM" id="SSF56784">
    <property type="entry name" value="HAD-like"/>
    <property type="match status" value="1"/>
</dbReference>
<proteinExistence type="predicted"/>
<keyword evidence="1" id="KW-0378">Hydrolase</keyword>
<keyword evidence="2" id="KW-1185">Reference proteome</keyword>
<dbReference type="GO" id="GO:0005829">
    <property type="term" value="C:cytosol"/>
    <property type="evidence" value="ECO:0007669"/>
    <property type="project" value="TreeGrafter"/>
</dbReference>
<dbReference type="EMBL" id="CP042305">
    <property type="protein sequence ID" value="QDZ16907.1"/>
    <property type="molecule type" value="Genomic_DNA"/>
</dbReference>
<gene>
    <name evidence="1" type="ORF">FPZ11_14175</name>
</gene>
<accession>A0A5B8M8P8</accession>
<dbReference type="Gene3D" id="3.40.50.1000">
    <property type="entry name" value="HAD superfamily/HAD-like"/>
    <property type="match status" value="1"/>
</dbReference>
<dbReference type="Gene3D" id="3.30.1240.10">
    <property type="match status" value="1"/>
</dbReference>
<dbReference type="InterPro" id="IPR036412">
    <property type="entry name" value="HAD-like_sf"/>
</dbReference>
<sequence length="271" mass="28661">MASGRLLVALDVDGTLLHEDGSASDAVKDAVAHAVDAGHEVTLATGRSWETARDVLALFGLHPEYVVCSNGAVIMQRDGDGYRRAYVETFDARPVLQMVRPFLPEGGYMVELADGTRLHTVGMDSSGWQLGPAQPVPFEELGLEPASRVVVVSPSHDAEEFLDIVEQMGLHKVTYAVGWAAWLDISPEGVSKGSGVARMRELLGFEREALLVVGDGRNDIEMFEYAGSGGGRAVAMGQAPDEVKAAAGEVTGDVDDDGLASVLLSVASPAR</sequence>
<evidence type="ECO:0000313" key="2">
    <source>
        <dbReference type="Proteomes" id="UP000320216"/>
    </source>
</evidence>
<dbReference type="AlphaFoldDB" id="A0A5B8M8P8"/>
<dbReference type="Proteomes" id="UP000320216">
    <property type="component" value="Chromosome"/>
</dbReference>
<dbReference type="OrthoDB" id="3180855at2"/>
<dbReference type="PANTHER" id="PTHR10000:SF8">
    <property type="entry name" value="HAD SUPERFAMILY HYDROLASE-LIKE, TYPE 3"/>
    <property type="match status" value="1"/>
</dbReference>
<evidence type="ECO:0000313" key="1">
    <source>
        <dbReference type="EMBL" id="QDZ16907.1"/>
    </source>
</evidence>
<dbReference type="InterPro" id="IPR000150">
    <property type="entry name" value="Cof"/>
</dbReference>
<reference evidence="1 2" key="1">
    <citation type="submission" date="2019-07" db="EMBL/GenBank/DDBJ databases">
        <title>Full genome sequence of Humibacter sp. WJ7-1.</title>
        <authorList>
            <person name="Im W.-T."/>
        </authorList>
    </citation>
    <scope>NUCLEOTIDE SEQUENCE [LARGE SCALE GENOMIC DNA]</scope>
    <source>
        <strain evidence="1 2">WJ7-1</strain>
    </source>
</reference>
<dbReference type="NCBIfam" id="TIGR00099">
    <property type="entry name" value="Cof-subfamily"/>
    <property type="match status" value="1"/>
</dbReference>
<dbReference type="InterPro" id="IPR006379">
    <property type="entry name" value="HAD-SF_hydro_IIB"/>
</dbReference>
<dbReference type="InterPro" id="IPR023214">
    <property type="entry name" value="HAD_sf"/>
</dbReference>
<dbReference type="KEGG" id="huw:FPZ11_14175"/>
<organism evidence="1 2">
    <name type="scientific">Humibacter ginsenosidimutans</name>
    <dbReference type="NCBI Taxonomy" id="2599293"/>
    <lineage>
        <taxon>Bacteria</taxon>
        <taxon>Bacillati</taxon>
        <taxon>Actinomycetota</taxon>
        <taxon>Actinomycetes</taxon>
        <taxon>Micrococcales</taxon>
        <taxon>Microbacteriaceae</taxon>
        <taxon>Humibacter</taxon>
    </lineage>
</organism>